<feature type="compositionally biased region" description="Basic and acidic residues" evidence="3">
    <location>
        <begin position="404"/>
        <end position="424"/>
    </location>
</feature>
<feature type="domain" description="RED-like N-terminal" evidence="4">
    <location>
        <begin position="135"/>
        <end position="162"/>
    </location>
</feature>
<feature type="region of interest" description="Disordered" evidence="3">
    <location>
        <begin position="167"/>
        <end position="230"/>
    </location>
</feature>
<comment type="subcellular location">
    <subcellularLocation>
        <location evidence="1">Nucleus</location>
    </subcellularLocation>
</comment>
<proteinExistence type="predicted"/>
<dbReference type="PANTHER" id="PTHR12765">
    <property type="entry name" value="RED PROTEIN IK FACTOR CYTOKINE IK"/>
    <property type="match status" value="1"/>
</dbReference>
<dbReference type="Pfam" id="PF07808">
    <property type="entry name" value="RED_N"/>
    <property type="match status" value="1"/>
</dbReference>
<evidence type="ECO:0000256" key="1">
    <source>
        <dbReference type="ARBA" id="ARBA00004123"/>
    </source>
</evidence>
<keyword evidence="6" id="KW-1185">Reference proteome</keyword>
<feature type="compositionally biased region" description="Basic and acidic residues" evidence="3">
    <location>
        <begin position="506"/>
        <end position="520"/>
    </location>
</feature>
<dbReference type="EMBL" id="CAJPDS010000005">
    <property type="protein sequence ID" value="CAF9907166.1"/>
    <property type="molecule type" value="Genomic_DNA"/>
</dbReference>
<feature type="region of interest" description="Disordered" evidence="3">
    <location>
        <begin position="341"/>
        <end position="428"/>
    </location>
</feature>
<organism evidence="5 6">
    <name type="scientific">Heterodermia speciosa</name>
    <dbReference type="NCBI Taxonomy" id="116794"/>
    <lineage>
        <taxon>Eukaryota</taxon>
        <taxon>Fungi</taxon>
        <taxon>Dikarya</taxon>
        <taxon>Ascomycota</taxon>
        <taxon>Pezizomycotina</taxon>
        <taxon>Lecanoromycetes</taxon>
        <taxon>OSLEUM clade</taxon>
        <taxon>Lecanoromycetidae</taxon>
        <taxon>Caliciales</taxon>
        <taxon>Physciaceae</taxon>
        <taxon>Heterodermia</taxon>
    </lineage>
</organism>
<evidence type="ECO:0000256" key="3">
    <source>
        <dbReference type="SAM" id="MobiDB-lite"/>
    </source>
</evidence>
<evidence type="ECO:0000313" key="5">
    <source>
        <dbReference type="EMBL" id="CAF9907166.1"/>
    </source>
</evidence>
<dbReference type="OrthoDB" id="3366823at2759"/>
<feature type="compositionally biased region" description="Basic and acidic residues" evidence="3">
    <location>
        <begin position="380"/>
        <end position="390"/>
    </location>
</feature>
<accession>A0A8H3EHC8</accession>
<feature type="region of interest" description="Disordered" evidence="3">
    <location>
        <begin position="1"/>
        <end position="55"/>
    </location>
</feature>
<reference evidence="5" key="1">
    <citation type="submission" date="2021-03" db="EMBL/GenBank/DDBJ databases">
        <authorList>
            <person name="Tagirdzhanova G."/>
        </authorList>
    </citation>
    <scope>NUCLEOTIDE SEQUENCE</scope>
</reference>
<feature type="region of interest" description="Disordered" evidence="3">
    <location>
        <begin position="252"/>
        <end position="273"/>
    </location>
</feature>
<dbReference type="Proteomes" id="UP000664521">
    <property type="component" value="Unassembled WGS sequence"/>
</dbReference>
<evidence type="ECO:0000313" key="6">
    <source>
        <dbReference type="Proteomes" id="UP000664521"/>
    </source>
</evidence>
<feature type="compositionally biased region" description="Basic and acidic residues" evidence="3">
    <location>
        <begin position="198"/>
        <end position="214"/>
    </location>
</feature>
<protein>
    <recommendedName>
        <fullName evidence="4">RED-like N-terminal domain-containing protein</fullName>
    </recommendedName>
</protein>
<feature type="region of interest" description="Disordered" evidence="3">
    <location>
        <begin position="67"/>
        <end position="94"/>
    </location>
</feature>
<feature type="compositionally biased region" description="Basic and acidic residues" evidence="3">
    <location>
        <begin position="541"/>
        <end position="551"/>
    </location>
</feature>
<feature type="compositionally biased region" description="Basic and acidic residues" evidence="3">
    <location>
        <begin position="264"/>
        <end position="273"/>
    </location>
</feature>
<dbReference type="InterPro" id="IPR012916">
    <property type="entry name" value="RED_N"/>
</dbReference>
<dbReference type="GO" id="GO:0005634">
    <property type="term" value="C:nucleus"/>
    <property type="evidence" value="ECO:0007669"/>
    <property type="project" value="UniProtKB-SubCell"/>
</dbReference>
<gene>
    <name evidence="5" type="ORF">HETSPECPRED_007057</name>
</gene>
<name>A0A8H3EHC8_9LECA</name>
<feature type="region of interest" description="Disordered" evidence="3">
    <location>
        <begin position="445"/>
        <end position="551"/>
    </location>
</feature>
<dbReference type="AlphaFoldDB" id="A0A8H3EHC8"/>
<evidence type="ECO:0000256" key="2">
    <source>
        <dbReference type="ARBA" id="ARBA00023242"/>
    </source>
</evidence>
<dbReference type="InterPro" id="IPR039896">
    <property type="entry name" value="Red-like"/>
</dbReference>
<comment type="caution">
    <text evidence="5">The sequence shown here is derived from an EMBL/GenBank/DDBJ whole genome shotgun (WGS) entry which is preliminary data.</text>
</comment>
<sequence>MNNTQFRRLVLETPGPASGKNGNLPEKAARGGITPALGSRMRSSIPMTPRSVAGSAGNDFARQLAERNASLNPSGTKKFRSTAAPKGTKLGSGYQDRTKLLTSDEEDDKARRIKALEEMVKLGQMEPSTFEALRDEIVGGDISNVHLVKGLDRKLLERVRRGEDVLSGASKSAAEESNPGQAGAPPDTVDVDEELEEMENKEIQPVAKQEKSKQGEMAPAQLAGKKRNRDDILKELRASRVAVAESIKQAAPPTLGPKFTKFGQKRETSRIEKDERGREVLITVDENGKVKRKIKKAVMKYEVPRDRGLLMPDKDAQPLGMEVVVPALPQEEEEIVGDIFEGIGADYDPLDGLDDDEDDSEDEKAKTSESARQAVPGAADVKDSVSHSLDRSSMPPPPLPTKAFGDRRNYFGEAGENKEVDSKASQHTLTDPTILAALKKASTLNPLADHDSTGEGEEEAAKLTRRRKMLEGHDRDAEDMDLGFGSSRFGDEEEAEGKKVKLSVWGKEDGKEGRSGEGKAARKRGPKKRKGDGNSASDVLKVMERRKAEGK</sequence>
<keyword evidence="2" id="KW-0539">Nucleus</keyword>
<evidence type="ECO:0000259" key="4">
    <source>
        <dbReference type="Pfam" id="PF07808"/>
    </source>
</evidence>
<feature type="compositionally biased region" description="Basic residues" evidence="3">
    <location>
        <begin position="521"/>
        <end position="530"/>
    </location>
</feature>
<feature type="compositionally biased region" description="Acidic residues" evidence="3">
    <location>
        <begin position="348"/>
        <end position="362"/>
    </location>
</feature>